<comment type="caution">
    <text evidence="3">The sequence shown here is derived from an EMBL/GenBank/DDBJ whole genome shotgun (WGS) entry which is preliminary data.</text>
</comment>
<accession>A0A388TBC9</accession>
<feature type="coiled-coil region" evidence="1">
    <location>
        <begin position="265"/>
        <end position="295"/>
    </location>
</feature>
<dbReference type="EMBL" id="BGZN01000016">
    <property type="protein sequence ID" value="GBR73669.1"/>
    <property type="molecule type" value="Genomic_DNA"/>
</dbReference>
<keyword evidence="1" id="KW-0175">Coiled coil</keyword>
<sequence>MRQLYTDIGNITGRINNLSPQQIRDLANTVQRFVPTDITEKENYQSDEFFKSKGNTSNTGNTKDQTYTINSQPPANIVNVDSLNNLIASKQEVLLQKLWDNMPVNNELEIAHFEKVFGELRTDSETPAPEGTESPVNTSPNLSRANITYTTLADDTQLSPEDIAKKNSVIETLKKAGISLERVEIRLAKSSLGEVNMFITAKPSGKYSKDEDINSEIAILTDQITDCLVNTSEKDKYAVRADKGGIRLNLNDMNGEDSLETRDQLAAAQQRREINQQELDRQRELDVQREEMNQQTVIKLTDLGVDPLKFRINIDDSGNVSIVPRVVNCRAQDITVLLGQLERAGYQPEFDNDKLITRLSAADINGDGLSQRTQFTKNLEQLERADARTQRLEAKAEELNNILKENGLRYIGVGYNKRTGELTLNTSVQDTTNDYAHYNQAVKLLAGKDLGDFSFTDGALSPKQPDLYSVQAKIRRSLSENGLLHAGKVSINQENGTLEFKPFSFSDPQQDQGNFSAVVSFLKKEYGDPPSINGYTIQYA</sequence>
<dbReference type="AlphaFoldDB" id="A0A388TBC9"/>
<reference evidence="3 4" key="1">
    <citation type="journal article" date="2019" name="ISME J.">
        <title>Genome analyses of uncultured TG2/ZB3 bacteria in 'Margulisbacteria' specifically attached to ectosymbiotic spirochetes of protists in the termite gut.</title>
        <authorList>
            <person name="Utami Y.D."/>
            <person name="Kuwahara H."/>
            <person name="Igai K."/>
            <person name="Murakami T."/>
            <person name="Sugaya K."/>
            <person name="Morikawa T."/>
            <person name="Nagura Y."/>
            <person name="Yuki M."/>
            <person name="Deevong P."/>
            <person name="Inoue T."/>
            <person name="Kihara K."/>
            <person name="Lo N."/>
            <person name="Yamada A."/>
            <person name="Ohkuma M."/>
            <person name="Hongoh Y."/>
        </authorList>
    </citation>
    <scope>NUCLEOTIDE SEQUENCE [LARGE SCALE GENOMIC DNA]</scope>
    <source>
        <strain evidence="3">NkOx7-01</strain>
    </source>
</reference>
<protein>
    <submittedName>
        <fullName evidence="3">Uncharacterized protein</fullName>
    </submittedName>
</protein>
<proteinExistence type="predicted"/>
<gene>
    <name evidence="3" type="ORF">NO1_1004</name>
</gene>
<feature type="region of interest" description="Disordered" evidence="2">
    <location>
        <begin position="123"/>
        <end position="142"/>
    </location>
</feature>
<organism evidence="3 4">
    <name type="scientific">Termititenax aidoneus</name>
    <dbReference type="NCBI Taxonomy" id="2218524"/>
    <lineage>
        <taxon>Bacteria</taxon>
        <taxon>Bacillati</taxon>
        <taxon>Candidatus Margulisiibacteriota</taxon>
        <taxon>Candidatus Termititenacia</taxon>
        <taxon>Candidatus Termititenacales</taxon>
        <taxon>Candidatus Termititenacaceae</taxon>
        <taxon>Candidatus Termititenax</taxon>
    </lineage>
</organism>
<evidence type="ECO:0000256" key="1">
    <source>
        <dbReference type="SAM" id="Coils"/>
    </source>
</evidence>
<dbReference type="Proteomes" id="UP000269352">
    <property type="component" value="Unassembled WGS sequence"/>
</dbReference>
<evidence type="ECO:0000256" key="2">
    <source>
        <dbReference type="SAM" id="MobiDB-lite"/>
    </source>
</evidence>
<keyword evidence="4" id="KW-1185">Reference proteome</keyword>
<feature type="compositionally biased region" description="Polar residues" evidence="2">
    <location>
        <begin position="53"/>
        <end position="70"/>
    </location>
</feature>
<name>A0A388TBC9_TERA1</name>
<feature type="region of interest" description="Disordered" evidence="2">
    <location>
        <begin position="50"/>
        <end position="70"/>
    </location>
</feature>
<evidence type="ECO:0000313" key="3">
    <source>
        <dbReference type="EMBL" id="GBR73669.1"/>
    </source>
</evidence>
<evidence type="ECO:0000313" key="4">
    <source>
        <dbReference type="Proteomes" id="UP000269352"/>
    </source>
</evidence>